<feature type="transmembrane region" description="Helical" evidence="2">
    <location>
        <begin position="376"/>
        <end position="397"/>
    </location>
</feature>
<feature type="transmembrane region" description="Helical" evidence="2">
    <location>
        <begin position="409"/>
        <end position="429"/>
    </location>
</feature>
<keyword evidence="2" id="KW-0472">Membrane</keyword>
<feature type="transmembrane region" description="Helical" evidence="2">
    <location>
        <begin position="435"/>
        <end position="455"/>
    </location>
</feature>
<dbReference type="Gene3D" id="1.20.1250.20">
    <property type="entry name" value="MFS general substrate transporter like domains"/>
    <property type="match status" value="1"/>
</dbReference>
<feature type="transmembrane region" description="Helical" evidence="2">
    <location>
        <begin position="133"/>
        <end position="158"/>
    </location>
</feature>
<keyword evidence="2" id="KW-0812">Transmembrane</keyword>
<feature type="transmembrane region" description="Helical" evidence="2">
    <location>
        <begin position="475"/>
        <end position="497"/>
    </location>
</feature>
<dbReference type="SUPFAM" id="SSF103473">
    <property type="entry name" value="MFS general substrate transporter"/>
    <property type="match status" value="1"/>
</dbReference>
<feature type="transmembrane region" description="Helical" evidence="2">
    <location>
        <begin position="503"/>
        <end position="525"/>
    </location>
</feature>
<dbReference type="InterPro" id="IPR036259">
    <property type="entry name" value="MFS_trans_sf"/>
</dbReference>
<feature type="transmembrane region" description="Helical" evidence="2">
    <location>
        <begin position="196"/>
        <end position="220"/>
    </location>
</feature>
<feature type="transmembrane region" description="Helical" evidence="2">
    <location>
        <begin position="345"/>
        <end position="364"/>
    </location>
</feature>
<feature type="compositionally biased region" description="Polar residues" evidence="1">
    <location>
        <begin position="23"/>
        <end position="50"/>
    </location>
</feature>
<sequence>MADDTNGDDSWDFLTPRKAKSPSPDSAATEVQASDAPSTEPVSRDATTPADTLPASAAPKPATPSVEPDAWDFLATRKAKVAAGETEPVSARAAVADSPGEGLGGSSAHKRARGELRADMGGPSLRRRAVPMAIALAAVAFAGFLTEIVASSQLIAIAGPQSLIVVYPLGGLGLLAAAFLQFRFIDQTARLPLLRIVTFGYAAVFAVALACIAGSIVPIAATALCLILGDQLNFLLPLLLWSLVGDEFNVAEGRKIFGWIVSMTYIGQVAGLGASAIAPALFTTLHLPLPLLLAANPIVCVVVGLVLPRVLRGTAAATGLVRSENLKESFAGAIEFINGVRVWRALLACSVLTFAAGMTAYISYVGGLGRIMDQDAAGLQTLLGSVAVVTFLICWAVQAFVAERLQDRIGIPGVLLLLPIFAVAAGILLMLGTAWGSVALLVAGVSFWNIPRWSIDQNARRAALALVPDERRARVSFIVDLGPNALGLILSGFFALLGLWFGWYALIPALAVLMAAVAIPFGIAVRRGWEQSLLNWRLRRRKQNRTLDFGD</sequence>
<dbReference type="EMBL" id="CAFBIZ010000194">
    <property type="protein sequence ID" value="CAB4851778.1"/>
    <property type="molecule type" value="Genomic_DNA"/>
</dbReference>
<feature type="region of interest" description="Disordered" evidence="1">
    <location>
        <begin position="85"/>
        <end position="120"/>
    </location>
</feature>
<evidence type="ECO:0000256" key="2">
    <source>
        <dbReference type="SAM" id="Phobius"/>
    </source>
</evidence>
<feature type="compositionally biased region" description="Low complexity" evidence="1">
    <location>
        <begin position="54"/>
        <end position="65"/>
    </location>
</feature>
<evidence type="ECO:0000313" key="3">
    <source>
        <dbReference type="EMBL" id="CAB4851778.1"/>
    </source>
</evidence>
<feature type="compositionally biased region" description="Acidic residues" evidence="1">
    <location>
        <begin position="1"/>
        <end position="11"/>
    </location>
</feature>
<protein>
    <submittedName>
        <fullName evidence="3">Unannotated protein</fullName>
    </submittedName>
</protein>
<name>A0A6J7C515_9ZZZZ</name>
<feature type="transmembrane region" description="Helical" evidence="2">
    <location>
        <begin position="287"/>
        <end position="307"/>
    </location>
</feature>
<feature type="region of interest" description="Disordered" evidence="1">
    <location>
        <begin position="1"/>
        <end position="68"/>
    </location>
</feature>
<gene>
    <name evidence="3" type="ORF">UFOPK3268_01354</name>
</gene>
<feature type="transmembrane region" description="Helical" evidence="2">
    <location>
        <begin position="226"/>
        <end position="244"/>
    </location>
</feature>
<proteinExistence type="predicted"/>
<reference evidence="3" key="1">
    <citation type="submission" date="2020-05" db="EMBL/GenBank/DDBJ databases">
        <authorList>
            <person name="Chiriac C."/>
            <person name="Salcher M."/>
            <person name="Ghai R."/>
            <person name="Kavagutti S V."/>
        </authorList>
    </citation>
    <scope>NUCLEOTIDE SEQUENCE</scope>
</reference>
<dbReference type="AlphaFoldDB" id="A0A6J7C515"/>
<keyword evidence="2" id="KW-1133">Transmembrane helix</keyword>
<feature type="transmembrane region" description="Helical" evidence="2">
    <location>
        <begin position="164"/>
        <end position="184"/>
    </location>
</feature>
<feature type="transmembrane region" description="Helical" evidence="2">
    <location>
        <begin position="256"/>
        <end position="281"/>
    </location>
</feature>
<organism evidence="3">
    <name type="scientific">freshwater metagenome</name>
    <dbReference type="NCBI Taxonomy" id="449393"/>
    <lineage>
        <taxon>unclassified sequences</taxon>
        <taxon>metagenomes</taxon>
        <taxon>ecological metagenomes</taxon>
    </lineage>
</organism>
<accession>A0A6J7C515</accession>
<evidence type="ECO:0000256" key="1">
    <source>
        <dbReference type="SAM" id="MobiDB-lite"/>
    </source>
</evidence>